<dbReference type="InParanoid" id="A0A672UGA1"/>
<evidence type="ECO:0000256" key="8">
    <source>
        <dbReference type="SAM" id="Phobius"/>
    </source>
</evidence>
<evidence type="ECO:0000313" key="12">
    <source>
        <dbReference type="Proteomes" id="UP000472266"/>
    </source>
</evidence>
<gene>
    <name evidence="11" type="primary">FAM187A</name>
</gene>
<keyword evidence="5 8" id="KW-1133">Transmembrane helix</keyword>
<accession>A0A672UGA1</accession>
<dbReference type="Proteomes" id="UP000472266">
    <property type="component" value="Chromosome 20"/>
</dbReference>
<dbReference type="Gene3D" id="2.60.40.10">
    <property type="entry name" value="Immunoglobulins"/>
    <property type="match status" value="2"/>
</dbReference>
<evidence type="ECO:0000256" key="4">
    <source>
        <dbReference type="ARBA" id="ARBA00022729"/>
    </source>
</evidence>
<dbReference type="InterPro" id="IPR007110">
    <property type="entry name" value="Ig-like_dom"/>
</dbReference>
<comment type="subcellular location">
    <subcellularLocation>
        <location evidence="1">Membrane</location>
        <topology evidence="1">Single-pass type I membrane protein</topology>
    </subcellularLocation>
</comment>
<evidence type="ECO:0000259" key="10">
    <source>
        <dbReference type="PROSITE" id="PS50835"/>
    </source>
</evidence>
<evidence type="ECO:0000256" key="5">
    <source>
        <dbReference type="ARBA" id="ARBA00022989"/>
    </source>
</evidence>
<reference evidence="11 12" key="1">
    <citation type="submission" date="2019-11" db="EMBL/GenBank/DDBJ databases">
        <title>Strigops habroptila (kakapo) genome, bStrHab1, primary haplotype, v2.</title>
        <authorList>
            <person name="Jarvis E.D."/>
            <person name="Howard J."/>
            <person name="Rhie A."/>
            <person name="Phillippy A."/>
            <person name="Korlach J."/>
            <person name="Digby A."/>
            <person name="Iorns D."/>
            <person name="Eason D."/>
            <person name="Robertson B."/>
            <person name="Raemaekers T."/>
            <person name="Howe K."/>
            <person name="Lewin H."/>
            <person name="Damas J."/>
            <person name="Hastie A."/>
            <person name="Tracey A."/>
            <person name="Chow W."/>
            <person name="Fedrigo O."/>
        </authorList>
    </citation>
    <scope>NUCLEOTIDE SEQUENCE [LARGE SCALE GENOMIC DNA]</scope>
</reference>
<reference evidence="11" key="2">
    <citation type="submission" date="2025-08" db="UniProtKB">
        <authorList>
            <consortium name="Ensembl"/>
        </authorList>
    </citation>
    <scope>IDENTIFICATION</scope>
</reference>
<protein>
    <submittedName>
        <fullName evidence="11">Family with sequence similarity 187 member A</fullName>
    </submittedName>
</protein>
<dbReference type="SMART" id="SM00409">
    <property type="entry name" value="IG"/>
    <property type="match status" value="2"/>
</dbReference>
<keyword evidence="12" id="KW-1185">Reference proteome</keyword>
<dbReference type="Pfam" id="PF07686">
    <property type="entry name" value="V-set"/>
    <property type="match status" value="1"/>
</dbReference>
<dbReference type="SUPFAM" id="SSF48726">
    <property type="entry name" value="Immunoglobulin"/>
    <property type="match status" value="2"/>
</dbReference>
<dbReference type="GeneTree" id="ENSGT00530000063991"/>
<evidence type="ECO:0000256" key="9">
    <source>
        <dbReference type="SAM" id="SignalP"/>
    </source>
</evidence>
<evidence type="ECO:0000256" key="6">
    <source>
        <dbReference type="ARBA" id="ARBA00023136"/>
    </source>
</evidence>
<reference evidence="11" key="3">
    <citation type="submission" date="2025-09" db="UniProtKB">
        <authorList>
            <consortium name="Ensembl"/>
        </authorList>
    </citation>
    <scope>IDENTIFICATION</scope>
</reference>
<dbReference type="AlphaFoldDB" id="A0A672UGA1"/>
<organism evidence="11 12">
    <name type="scientific">Strigops habroptila</name>
    <name type="common">Kakapo</name>
    <dbReference type="NCBI Taxonomy" id="2489341"/>
    <lineage>
        <taxon>Eukaryota</taxon>
        <taxon>Metazoa</taxon>
        <taxon>Chordata</taxon>
        <taxon>Craniata</taxon>
        <taxon>Vertebrata</taxon>
        <taxon>Euteleostomi</taxon>
        <taxon>Archelosauria</taxon>
        <taxon>Archosauria</taxon>
        <taxon>Dinosauria</taxon>
        <taxon>Saurischia</taxon>
        <taxon>Theropoda</taxon>
        <taxon>Coelurosauria</taxon>
        <taxon>Aves</taxon>
        <taxon>Neognathae</taxon>
        <taxon>Neoaves</taxon>
        <taxon>Telluraves</taxon>
        <taxon>Australaves</taxon>
        <taxon>Psittaciformes</taxon>
        <taxon>Psittacidae</taxon>
        <taxon>Strigops</taxon>
    </lineage>
</organism>
<feature type="chain" id="PRO_5025556700" evidence="9">
    <location>
        <begin position="19"/>
        <end position="422"/>
    </location>
</feature>
<feature type="transmembrane region" description="Helical" evidence="8">
    <location>
        <begin position="377"/>
        <end position="403"/>
    </location>
</feature>
<dbReference type="Ensembl" id="ENSSHBT00005017012.1">
    <property type="protein sequence ID" value="ENSSHBP00005014149.1"/>
    <property type="gene ID" value="ENSSHBG00005012388.1"/>
</dbReference>
<feature type="signal peptide" evidence="9">
    <location>
        <begin position="1"/>
        <end position="18"/>
    </location>
</feature>
<dbReference type="PROSITE" id="PS50835">
    <property type="entry name" value="IG_LIKE"/>
    <property type="match status" value="1"/>
</dbReference>
<sequence>MRLPGAAVLLCLVDVLHAFAIEEKGDVFKRMACPAFLMFDNAAYLADMTFELPCNCKPEEVSSVTWYFQKNMGSHKTTVLTDFAGNMIVDSGHIRAGSDMLKRFSIRMFSLIVFRAQVTDSGHYLCGTKQGDFFYGYDVDVQPTKFITVAFEDKGQHVQDDHTEQLISLFTTFWDWTRCDRCGVRGEQRRIGLCYLQTAQLHPRYRAAVPNVTSCGSRAVPAHFQSLSHLRKPEVAIRSCMTPCRTDEVPEEGVQTISNIISKLGKKPWLPRVPTQFHKHPIGTDLIIACPGARPEHAVAWDKDSVRLYRSRYLVHVNKTMRVFIDHGNHLHIQRVRRRDRGTYFCWREGEMVAGFRLSVFYQARRRRSLQDPETIYAMHIIGISYIVISILFVVTHVCQCCWRVFRGPFSKHISDLLELVC</sequence>
<evidence type="ECO:0000256" key="2">
    <source>
        <dbReference type="ARBA" id="ARBA00008727"/>
    </source>
</evidence>
<dbReference type="InterPro" id="IPR003599">
    <property type="entry name" value="Ig_sub"/>
</dbReference>
<name>A0A672UGA1_STRHB</name>
<dbReference type="OMA" id="AWDKDST"/>
<dbReference type="InterPro" id="IPR039311">
    <property type="entry name" value="FAM187A/B"/>
</dbReference>
<keyword evidence="6 8" id="KW-0472">Membrane</keyword>
<evidence type="ECO:0000256" key="7">
    <source>
        <dbReference type="ARBA" id="ARBA00023180"/>
    </source>
</evidence>
<keyword evidence="7" id="KW-0325">Glycoprotein</keyword>
<evidence type="ECO:0000256" key="3">
    <source>
        <dbReference type="ARBA" id="ARBA00022692"/>
    </source>
</evidence>
<comment type="similarity">
    <text evidence="2">Belongs to the FAM187 family.</text>
</comment>
<evidence type="ECO:0000256" key="1">
    <source>
        <dbReference type="ARBA" id="ARBA00004479"/>
    </source>
</evidence>
<proteinExistence type="inferred from homology"/>
<dbReference type="InterPro" id="IPR036179">
    <property type="entry name" value="Ig-like_dom_sf"/>
</dbReference>
<dbReference type="PANTHER" id="PTHR32178:SF7">
    <property type="entry name" value="IG-LIKE V-TYPE DOMAIN-CONTAINING PROTEIN FAM187A"/>
    <property type="match status" value="1"/>
</dbReference>
<dbReference type="InterPro" id="IPR013783">
    <property type="entry name" value="Ig-like_fold"/>
</dbReference>
<dbReference type="InterPro" id="IPR013106">
    <property type="entry name" value="Ig_V-set"/>
</dbReference>
<keyword evidence="4 9" id="KW-0732">Signal</keyword>
<feature type="domain" description="Ig-like" evidence="10">
    <location>
        <begin position="268"/>
        <end position="346"/>
    </location>
</feature>
<evidence type="ECO:0000313" key="11">
    <source>
        <dbReference type="Ensembl" id="ENSSHBP00005014149.1"/>
    </source>
</evidence>
<dbReference type="PANTHER" id="PTHR32178">
    <property type="entry name" value="FAM187"/>
    <property type="match status" value="1"/>
</dbReference>
<dbReference type="GO" id="GO:0016020">
    <property type="term" value="C:membrane"/>
    <property type="evidence" value="ECO:0007669"/>
    <property type="project" value="UniProtKB-SubCell"/>
</dbReference>
<keyword evidence="3 8" id="KW-0812">Transmembrane</keyword>